<keyword evidence="8 16" id="KW-0328">Glycosyltransferase</keyword>
<dbReference type="EnsemblBacteria" id="ACZ18466">
    <property type="protein sequence ID" value="ACZ18466"/>
    <property type="gene ID" value="Taci_0227"/>
</dbReference>
<keyword evidence="9 16" id="KW-0808">Transferase</keyword>
<keyword evidence="17" id="KW-1185">Reference proteome</keyword>
<dbReference type="GO" id="GO:0005524">
    <property type="term" value="F:ATP binding"/>
    <property type="evidence" value="ECO:0007669"/>
    <property type="project" value="UniProtKB-KW"/>
</dbReference>
<comment type="function">
    <text evidence="13">Catalyzes the condensation of ATP and 5-phosphoribose 1-diphosphate to form N'-(5'-phosphoribosyl)-ATP (PR-ATP). Has a crucial role in the pathway because the rate of histidine biosynthesis seems to be controlled primarily by regulation of HisG enzymatic activity.</text>
</comment>
<comment type="subcellular location">
    <subcellularLocation>
        <location evidence="2">Cytoplasm</location>
    </subcellularLocation>
</comment>
<dbReference type="OrthoDB" id="9801867at2"/>
<dbReference type="AlphaFoldDB" id="D1B863"/>
<protein>
    <recommendedName>
        <fullName evidence="5 14">ATP phosphoribosyltransferase</fullName>
        <ecNumber evidence="5 14">2.4.2.17</ecNumber>
    </recommendedName>
</protein>
<evidence type="ECO:0000256" key="3">
    <source>
        <dbReference type="ARBA" id="ARBA00004667"/>
    </source>
</evidence>
<dbReference type="PANTHER" id="PTHR21403:SF8">
    <property type="entry name" value="ATP PHOSPHORIBOSYLTRANSFERASE"/>
    <property type="match status" value="1"/>
</dbReference>
<evidence type="ECO:0000256" key="11">
    <source>
        <dbReference type="ARBA" id="ARBA00022840"/>
    </source>
</evidence>
<dbReference type="KEGG" id="tai:Taci_0227"/>
<dbReference type="InterPro" id="IPR018198">
    <property type="entry name" value="ATP_PRibTrfase_CS"/>
</dbReference>
<name>D1B863_THEAS</name>
<dbReference type="InterPro" id="IPR001348">
    <property type="entry name" value="ATP_PRibTrfase_HisG"/>
</dbReference>
<evidence type="ECO:0000259" key="15">
    <source>
        <dbReference type="Pfam" id="PF01634"/>
    </source>
</evidence>
<dbReference type="eggNOG" id="COG0040">
    <property type="taxonomic scope" value="Bacteria"/>
</dbReference>
<evidence type="ECO:0000256" key="13">
    <source>
        <dbReference type="ARBA" id="ARBA00024861"/>
    </source>
</evidence>
<evidence type="ECO:0000256" key="4">
    <source>
        <dbReference type="ARBA" id="ARBA00009489"/>
    </source>
</evidence>
<dbReference type="Proteomes" id="UP000002030">
    <property type="component" value="Chromosome"/>
</dbReference>
<dbReference type="PANTHER" id="PTHR21403">
    <property type="entry name" value="ATP PHOSPHORIBOSYLTRANSFERASE ATP-PRTASE"/>
    <property type="match status" value="1"/>
</dbReference>
<dbReference type="GO" id="GO:0000105">
    <property type="term" value="P:L-histidine biosynthetic process"/>
    <property type="evidence" value="ECO:0007669"/>
    <property type="project" value="UniProtKB-UniRule"/>
</dbReference>
<evidence type="ECO:0000256" key="2">
    <source>
        <dbReference type="ARBA" id="ARBA00004496"/>
    </source>
</evidence>
<dbReference type="GO" id="GO:0003879">
    <property type="term" value="F:ATP phosphoribosyltransferase activity"/>
    <property type="evidence" value="ECO:0007669"/>
    <property type="project" value="UniProtKB-UniRule"/>
</dbReference>
<comment type="catalytic activity">
    <reaction evidence="1">
        <text>1-(5-phospho-beta-D-ribosyl)-ATP + diphosphate = 5-phospho-alpha-D-ribose 1-diphosphate + ATP</text>
        <dbReference type="Rhea" id="RHEA:18473"/>
        <dbReference type="ChEBI" id="CHEBI:30616"/>
        <dbReference type="ChEBI" id="CHEBI:33019"/>
        <dbReference type="ChEBI" id="CHEBI:58017"/>
        <dbReference type="ChEBI" id="CHEBI:73183"/>
        <dbReference type="EC" id="2.4.2.17"/>
    </reaction>
</comment>
<dbReference type="RefSeq" id="WP_012868982.1">
    <property type="nucleotide sequence ID" value="NC_013522.1"/>
</dbReference>
<dbReference type="EMBL" id="CP001818">
    <property type="protein sequence ID" value="ACZ18466.1"/>
    <property type="molecule type" value="Genomic_DNA"/>
</dbReference>
<dbReference type="STRING" id="525903.Taci_0227"/>
<evidence type="ECO:0000256" key="14">
    <source>
        <dbReference type="NCBIfam" id="TIGR00070"/>
    </source>
</evidence>
<evidence type="ECO:0000256" key="1">
    <source>
        <dbReference type="ARBA" id="ARBA00000915"/>
    </source>
</evidence>
<comment type="pathway">
    <text evidence="3">Amino-acid biosynthesis; L-histidine biosynthesis; L-histidine from 5-phospho-alpha-D-ribose 1-diphosphate: step 1/9.</text>
</comment>
<dbReference type="InterPro" id="IPR013820">
    <property type="entry name" value="ATP_PRibTrfase_cat"/>
</dbReference>
<keyword evidence="6" id="KW-0963">Cytoplasm</keyword>
<evidence type="ECO:0000313" key="16">
    <source>
        <dbReference type="EMBL" id="ACZ18466.1"/>
    </source>
</evidence>
<sequence length="207" mass="22542">MLTMAIPTGRSMEDAAELLTKADILPPDTDPGRRLEIPLRDMRIILVKPQDVPPLVHMGFAQLGLAGQDVILESGARVAVLHDTGLCPCRMVIAGPPKAREGLMNSPNRKLRVATKYVRTADQVLPQRGLRTVTVPLHGSVEIAPALGIAEVIMDIVQTGNTLKANGLSVLMELFPVTMRLIANPGALNLQWDRIRPMLERIREVSG</sequence>
<keyword evidence="11" id="KW-0067">ATP-binding</keyword>
<keyword evidence="12" id="KW-0368">Histidine biosynthesis</keyword>
<evidence type="ECO:0000256" key="10">
    <source>
        <dbReference type="ARBA" id="ARBA00022741"/>
    </source>
</evidence>
<keyword evidence="10" id="KW-0547">Nucleotide-binding</keyword>
<dbReference type="SUPFAM" id="SSF53850">
    <property type="entry name" value="Periplasmic binding protein-like II"/>
    <property type="match status" value="1"/>
</dbReference>
<dbReference type="EC" id="2.4.2.17" evidence="5 14"/>
<reference evidence="16 17" key="1">
    <citation type="journal article" date="2009" name="Stand. Genomic Sci.">
        <title>Complete genome sequence of Thermanaerovibrio acidaminovorans type strain (Su883).</title>
        <authorList>
            <person name="Chovatia M."/>
            <person name="Sikorski J."/>
            <person name="Schroder M."/>
            <person name="Lapidus A."/>
            <person name="Nolan M."/>
            <person name="Tice H."/>
            <person name="Glavina Del Rio T."/>
            <person name="Copeland A."/>
            <person name="Cheng J.F."/>
            <person name="Lucas S."/>
            <person name="Chen F."/>
            <person name="Bruce D."/>
            <person name="Goodwin L."/>
            <person name="Pitluck S."/>
            <person name="Ivanova N."/>
            <person name="Mavromatis K."/>
            <person name="Ovchinnikova G."/>
            <person name="Pati A."/>
            <person name="Chen A."/>
            <person name="Palaniappan K."/>
            <person name="Land M."/>
            <person name="Hauser L."/>
            <person name="Chang Y.J."/>
            <person name="Jeffries C.D."/>
            <person name="Chain P."/>
            <person name="Saunders E."/>
            <person name="Detter J.C."/>
            <person name="Brettin T."/>
            <person name="Rohde M."/>
            <person name="Goker M."/>
            <person name="Spring S."/>
            <person name="Bristow J."/>
            <person name="Markowitz V."/>
            <person name="Hugenholtz P."/>
            <person name="Kyrpides N.C."/>
            <person name="Klenk H.P."/>
            <person name="Eisen J.A."/>
        </authorList>
    </citation>
    <scope>NUCLEOTIDE SEQUENCE [LARGE SCALE GENOMIC DNA]</scope>
    <source>
        <strain evidence="17">ATCC 49978 / DSM 6589 / Su883</strain>
    </source>
</reference>
<evidence type="ECO:0000256" key="7">
    <source>
        <dbReference type="ARBA" id="ARBA00022605"/>
    </source>
</evidence>
<dbReference type="Gene3D" id="3.40.190.10">
    <property type="entry name" value="Periplasmic binding protein-like II"/>
    <property type="match status" value="2"/>
</dbReference>
<evidence type="ECO:0000256" key="5">
    <source>
        <dbReference type="ARBA" id="ARBA00011946"/>
    </source>
</evidence>
<dbReference type="UniPathway" id="UPA00031">
    <property type="reaction ID" value="UER00006"/>
</dbReference>
<dbReference type="Pfam" id="PF01634">
    <property type="entry name" value="HisG"/>
    <property type="match status" value="1"/>
</dbReference>
<dbReference type="InterPro" id="IPR024893">
    <property type="entry name" value="ATP_PRibTrfase_HisG_short"/>
</dbReference>
<gene>
    <name evidence="16" type="ordered locus">Taci_0227</name>
</gene>
<dbReference type="GO" id="GO:0005737">
    <property type="term" value="C:cytoplasm"/>
    <property type="evidence" value="ECO:0007669"/>
    <property type="project" value="UniProtKB-SubCell"/>
</dbReference>
<keyword evidence="7" id="KW-0028">Amino-acid biosynthesis</keyword>
<evidence type="ECO:0000256" key="9">
    <source>
        <dbReference type="ARBA" id="ARBA00022679"/>
    </source>
</evidence>
<evidence type="ECO:0000256" key="8">
    <source>
        <dbReference type="ARBA" id="ARBA00022676"/>
    </source>
</evidence>
<evidence type="ECO:0000256" key="6">
    <source>
        <dbReference type="ARBA" id="ARBA00022490"/>
    </source>
</evidence>
<dbReference type="PATRIC" id="fig|525903.6.peg.231"/>
<feature type="domain" description="ATP phosphoribosyltransferase catalytic" evidence="15">
    <location>
        <begin position="48"/>
        <end position="203"/>
    </location>
</feature>
<dbReference type="NCBIfam" id="TIGR00070">
    <property type="entry name" value="hisG"/>
    <property type="match status" value="1"/>
</dbReference>
<evidence type="ECO:0000256" key="12">
    <source>
        <dbReference type="ARBA" id="ARBA00023102"/>
    </source>
</evidence>
<comment type="similarity">
    <text evidence="4">Belongs to the ATP phosphoribosyltransferase family. Short subfamily.</text>
</comment>
<evidence type="ECO:0000313" key="17">
    <source>
        <dbReference type="Proteomes" id="UP000002030"/>
    </source>
</evidence>
<organism evidence="16 17">
    <name type="scientific">Thermanaerovibrio acidaminovorans (strain ATCC 49978 / DSM 6589 / Su883)</name>
    <name type="common">Selenomonas acidaminovorans</name>
    <dbReference type="NCBI Taxonomy" id="525903"/>
    <lineage>
        <taxon>Bacteria</taxon>
        <taxon>Thermotogati</taxon>
        <taxon>Synergistota</taxon>
        <taxon>Synergistia</taxon>
        <taxon>Synergistales</taxon>
        <taxon>Synergistaceae</taxon>
        <taxon>Thermanaerovibrio</taxon>
    </lineage>
</organism>
<accession>D1B863</accession>
<proteinExistence type="inferred from homology"/>
<dbReference type="HOGENOM" id="CLU_038115_2_0_0"/>
<dbReference type="CDD" id="cd13595">
    <property type="entry name" value="PBP2_HisGs"/>
    <property type="match status" value="1"/>
</dbReference>
<dbReference type="PROSITE" id="PS01316">
    <property type="entry name" value="ATP_P_PHORIBOSYLTR"/>
    <property type="match status" value="1"/>
</dbReference>